<protein>
    <submittedName>
        <fullName evidence="1">Uncharacterized protein</fullName>
    </submittedName>
</protein>
<dbReference type="RefSeq" id="WP_150671086.1">
    <property type="nucleotide sequence ID" value="NZ_CABPSB010000023.1"/>
</dbReference>
<gene>
    <name evidence="1" type="ORF">PAN31108_04614</name>
</gene>
<evidence type="ECO:0000313" key="2">
    <source>
        <dbReference type="Proteomes" id="UP000406256"/>
    </source>
</evidence>
<reference evidence="1 2" key="1">
    <citation type="submission" date="2019-08" db="EMBL/GenBank/DDBJ databases">
        <authorList>
            <person name="Peeters C."/>
        </authorList>
    </citation>
    <scope>NUCLEOTIDE SEQUENCE [LARGE SCALE GENOMIC DNA]</scope>
    <source>
        <strain evidence="1 2">LMG 31108</strain>
    </source>
</reference>
<dbReference type="EMBL" id="CABPSB010000023">
    <property type="protein sequence ID" value="VVE49496.1"/>
    <property type="molecule type" value="Genomic_DNA"/>
</dbReference>
<dbReference type="OrthoDB" id="271711at2"/>
<sequence>MSDVPKNPFSGALITEQIEPDAFVEYFSDTLVRNAVGFFDLGNVVVKGTPGSGKSMLLTLLKPETRVAYFRQNKNFPVSGNDAKFISGGINLTRSGAHDFANRLARNSRHGTSVDDLALLFADFFNYFVCRDLLKSVQIFLKDDLEPLRSEIGLKTDRDRLNKFSKKIANSDCWFSYLDGTSDFDDLIKRLERRLLEYRSYFNFNVEELRQEIISSKTSIGEPIAVMATALRDAGIIDEETIVFIRVDQLEELYSLEKKHGLGDSYRQIVNKALGMRDRRMAYRIGTRDYAWERQPGIYGTSAKLEQNRDYSVIPLDELLRRKENRRGWLFPELAQDIFARRLQRSGYKFKDSKSVLRDVFGSSPPRELLAQRYLVGHERSIEANEYLNQETADLPPPVIAAIRDVGNHDPLDAQLASAWARQRTQKKLSVAQLVEGIEKQVWRQRTWWVKERKELALLHLAGRMNQRLMWGGADDVLELSGHNALVFIFISRQIWDVAIRSNSRALQDLEQVQIEFETQATGIYDTSRSWVEKQIPRGMRGDDRFRLVQTLGAHFRRTLIADRAMSNPGTNGISLTLEDLNDNHEVKELLEFSSDFGDLVALPHTTKLKDQKPRRKWYLAPILSPYFRIPHIHTKEPIYMTADELVTILGGLRQAMLTEISDAPKSSDQLSLF</sequence>
<dbReference type="Pfam" id="PF24389">
    <property type="entry name" value="ORC-CDC6-like"/>
    <property type="match status" value="1"/>
</dbReference>
<dbReference type="AlphaFoldDB" id="A0A5E4YKX7"/>
<name>A0A5E4YKX7_9BURK</name>
<dbReference type="InterPro" id="IPR056955">
    <property type="entry name" value="ORC-CDC6-like"/>
</dbReference>
<dbReference type="Proteomes" id="UP000406256">
    <property type="component" value="Unassembled WGS sequence"/>
</dbReference>
<organism evidence="1 2">
    <name type="scientific">Pandoraea anhela</name>
    <dbReference type="NCBI Taxonomy" id="2508295"/>
    <lineage>
        <taxon>Bacteria</taxon>
        <taxon>Pseudomonadati</taxon>
        <taxon>Pseudomonadota</taxon>
        <taxon>Betaproteobacteria</taxon>
        <taxon>Burkholderiales</taxon>
        <taxon>Burkholderiaceae</taxon>
        <taxon>Pandoraea</taxon>
    </lineage>
</organism>
<accession>A0A5E4YKX7</accession>
<keyword evidence="2" id="KW-1185">Reference proteome</keyword>
<proteinExistence type="predicted"/>
<evidence type="ECO:0000313" key="1">
    <source>
        <dbReference type="EMBL" id="VVE49496.1"/>
    </source>
</evidence>